<name>A0A067QQ44_9AGAM</name>
<evidence type="ECO:0000256" key="1">
    <source>
        <dbReference type="SAM" id="MobiDB-lite"/>
    </source>
</evidence>
<dbReference type="HOGENOM" id="CLU_687087_0_0_1"/>
<gene>
    <name evidence="2" type="ORF">JAAARDRAFT_237452</name>
</gene>
<sequence length="401" mass="43883">MEDLQPNERRHARKGNAVVPSIRNTQKKRGYGSFPRGIRLRPHPPRWALSERMEGPSSTPWHSRSGGGDEDSNSPTAGRPSTSGYQTDIESHLPFTFPSSSRPNPDSGWNLSATRINNPTAQSSKADRIYRSYHRDGPLRDGLSTNRNTLSRSASEWQIIDSGLSGLSCVAAFPQTSSTIGELNEVPPASLSALNNRPQTASIKGKERELQCFSGSSFAGSEVNGPAMGTFSGVNSLKPKHPTFRFRSGTLTIKPYAIPTERNRHSPLNIPVSSTPFLVGPYQSARPAESDPHVPLPTGDPPFSHRPTDPPSAQKATEISPLPSPSLPNDESVVEATSVDYRAVSIDCTIRLPKESKDKPRRLLYVPADGNLYNISIHGYIDEIEVSSKYVSLYLFPEVMQ</sequence>
<dbReference type="OrthoDB" id="2758798at2759"/>
<protein>
    <submittedName>
        <fullName evidence="2">Uncharacterized protein</fullName>
    </submittedName>
</protein>
<organism evidence="2 3">
    <name type="scientific">Jaapia argillacea MUCL 33604</name>
    <dbReference type="NCBI Taxonomy" id="933084"/>
    <lineage>
        <taxon>Eukaryota</taxon>
        <taxon>Fungi</taxon>
        <taxon>Dikarya</taxon>
        <taxon>Basidiomycota</taxon>
        <taxon>Agaricomycotina</taxon>
        <taxon>Agaricomycetes</taxon>
        <taxon>Agaricomycetidae</taxon>
        <taxon>Jaapiales</taxon>
        <taxon>Jaapiaceae</taxon>
        <taxon>Jaapia</taxon>
    </lineage>
</organism>
<evidence type="ECO:0000313" key="3">
    <source>
        <dbReference type="Proteomes" id="UP000027265"/>
    </source>
</evidence>
<dbReference type="AlphaFoldDB" id="A0A067QQ44"/>
<feature type="region of interest" description="Disordered" evidence="1">
    <location>
        <begin position="1"/>
        <end position="129"/>
    </location>
</feature>
<feature type="compositionally biased region" description="Polar residues" evidence="1">
    <location>
        <begin position="73"/>
        <end position="88"/>
    </location>
</feature>
<feature type="compositionally biased region" description="Polar residues" evidence="1">
    <location>
        <begin position="97"/>
        <end position="124"/>
    </location>
</feature>
<dbReference type="InParanoid" id="A0A067QQ44"/>
<reference evidence="3" key="1">
    <citation type="journal article" date="2014" name="Proc. Natl. Acad. Sci. U.S.A.">
        <title>Extensive sampling of basidiomycete genomes demonstrates inadequacy of the white-rot/brown-rot paradigm for wood decay fungi.</title>
        <authorList>
            <person name="Riley R."/>
            <person name="Salamov A.A."/>
            <person name="Brown D.W."/>
            <person name="Nagy L.G."/>
            <person name="Floudas D."/>
            <person name="Held B.W."/>
            <person name="Levasseur A."/>
            <person name="Lombard V."/>
            <person name="Morin E."/>
            <person name="Otillar R."/>
            <person name="Lindquist E.A."/>
            <person name="Sun H."/>
            <person name="LaButti K.M."/>
            <person name="Schmutz J."/>
            <person name="Jabbour D."/>
            <person name="Luo H."/>
            <person name="Baker S.E."/>
            <person name="Pisabarro A.G."/>
            <person name="Walton J.D."/>
            <person name="Blanchette R.A."/>
            <person name="Henrissat B."/>
            <person name="Martin F."/>
            <person name="Cullen D."/>
            <person name="Hibbett D.S."/>
            <person name="Grigoriev I.V."/>
        </authorList>
    </citation>
    <scope>NUCLEOTIDE SEQUENCE [LARGE SCALE GENOMIC DNA]</scope>
    <source>
        <strain evidence="3">MUCL 33604</strain>
    </source>
</reference>
<dbReference type="Proteomes" id="UP000027265">
    <property type="component" value="Unassembled WGS sequence"/>
</dbReference>
<keyword evidence="3" id="KW-1185">Reference proteome</keyword>
<dbReference type="EMBL" id="KL197709">
    <property type="protein sequence ID" value="KDQ64756.1"/>
    <property type="molecule type" value="Genomic_DNA"/>
</dbReference>
<accession>A0A067QQ44</accession>
<proteinExistence type="predicted"/>
<evidence type="ECO:0000313" key="2">
    <source>
        <dbReference type="EMBL" id="KDQ64756.1"/>
    </source>
</evidence>
<feature type="region of interest" description="Disordered" evidence="1">
    <location>
        <begin position="279"/>
        <end position="331"/>
    </location>
</feature>